<geneLocation type="mitochondrion" evidence="12"/>
<evidence type="ECO:0000256" key="1">
    <source>
        <dbReference type="ARBA" id="ARBA00004141"/>
    </source>
</evidence>
<evidence type="ECO:0000256" key="8">
    <source>
        <dbReference type="ARBA" id="ARBA00023136"/>
    </source>
</evidence>
<feature type="transmembrane region" description="Helical" evidence="11">
    <location>
        <begin position="57"/>
        <end position="80"/>
    </location>
</feature>
<evidence type="ECO:0000256" key="2">
    <source>
        <dbReference type="ARBA" id="ARBA00010519"/>
    </source>
</evidence>
<evidence type="ECO:0000256" key="10">
    <source>
        <dbReference type="ARBA" id="ARBA00049551"/>
    </source>
</evidence>
<keyword evidence="4 11" id="KW-0812">Transmembrane</keyword>
<evidence type="ECO:0000313" key="12">
    <source>
        <dbReference type="EMBL" id="UGS80512.1"/>
    </source>
</evidence>
<sequence>MFKNIMFMLLLMFLIGIYSFFLKSNYLLNMLLSLEYFSLICFIGLLVLLWMEMEKFMMIYFLTFCVCEGAFGLSMLVSLVRSFGNDYLQSMMFIKC</sequence>
<proteinExistence type="inferred from homology"/>
<comment type="catalytic activity">
    <reaction evidence="10">
        <text>a ubiquinone + NADH + 5 H(+)(in) = a ubiquinol + NAD(+) + 4 H(+)(out)</text>
        <dbReference type="Rhea" id="RHEA:29091"/>
        <dbReference type="Rhea" id="RHEA-COMP:9565"/>
        <dbReference type="Rhea" id="RHEA-COMP:9566"/>
        <dbReference type="ChEBI" id="CHEBI:15378"/>
        <dbReference type="ChEBI" id="CHEBI:16389"/>
        <dbReference type="ChEBI" id="CHEBI:17976"/>
        <dbReference type="ChEBI" id="CHEBI:57540"/>
        <dbReference type="ChEBI" id="CHEBI:57945"/>
        <dbReference type="EC" id="7.1.1.2"/>
    </reaction>
</comment>
<dbReference type="InterPro" id="IPR039428">
    <property type="entry name" value="NUOK/Mnh_C1-like"/>
</dbReference>
<keyword evidence="12" id="KW-0496">Mitochondrion</keyword>
<accession>A0A8K1ZG62</accession>
<dbReference type="Pfam" id="PF00420">
    <property type="entry name" value="Oxidored_q2"/>
    <property type="match status" value="1"/>
</dbReference>
<dbReference type="GO" id="GO:0008137">
    <property type="term" value="F:NADH dehydrogenase (ubiquinone) activity"/>
    <property type="evidence" value="ECO:0007669"/>
    <property type="project" value="UniProtKB-EC"/>
</dbReference>
<name>A0A8K1ZG62_9NEOP</name>
<dbReference type="Gene3D" id="1.10.287.3510">
    <property type="match status" value="1"/>
</dbReference>
<evidence type="ECO:0000256" key="11">
    <source>
        <dbReference type="SAM" id="Phobius"/>
    </source>
</evidence>
<keyword evidence="8 11" id="KW-0472">Membrane</keyword>
<evidence type="ECO:0000256" key="9">
    <source>
        <dbReference type="ARBA" id="ARBA00031586"/>
    </source>
</evidence>
<evidence type="ECO:0000256" key="6">
    <source>
        <dbReference type="ARBA" id="ARBA00022989"/>
    </source>
</evidence>
<reference evidence="12" key="1">
    <citation type="submission" date="2021-05" db="EMBL/GenBank/DDBJ databases">
        <title>Mitochondrial genomes within bark lice (Insecta: Psocodea: Psocomorpha) reveal novel gene rearrangements containing phylogenetic signal.</title>
        <authorList>
            <person name="Saenz Manchola O.F."/>
            <person name="Virrueta Herrera S."/>
            <person name="D'alessio L.M."/>
            <person name="Yoshizawa K."/>
            <person name="Garcia Aldrete A.N."/>
            <person name="Johnson K.P."/>
        </authorList>
    </citation>
    <scope>NUCLEOTIDE SEQUENCE</scope>
</reference>
<dbReference type="GO" id="GO:0016020">
    <property type="term" value="C:membrane"/>
    <property type="evidence" value="ECO:0007669"/>
    <property type="project" value="UniProtKB-SubCell"/>
</dbReference>
<gene>
    <name evidence="12" type="primary">ND4L</name>
</gene>
<keyword evidence="7" id="KW-0520">NAD</keyword>
<evidence type="ECO:0000256" key="5">
    <source>
        <dbReference type="ARBA" id="ARBA00022967"/>
    </source>
</evidence>
<organism evidence="12">
    <name type="scientific">Polypsocus corruptus</name>
    <dbReference type="NCBI Taxonomy" id="239259"/>
    <lineage>
        <taxon>Eukaryota</taxon>
        <taxon>Metazoa</taxon>
        <taxon>Ecdysozoa</taxon>
        <taxon>Arthropoda</taxon>
        <taxon>Hexapoda</taxon>
        <taxon>Insecta</taxon>
        <taxon>Pterygota</taxon>
        <taxon>Neoptera</taxon>
        <taxon>Paraneoptera</taxon>
        <taxon>Psocodea</taxon>
        <taxon>Psocomorpha</taxon>
        <taxon>Caeciliusetae</taxon>
        <taxon>Amphipsocidae</taxon>
        <taxon>Polypsocus</taxon>
    </lineage>
</organism>
<protein>
    <recommendedName>
        <fullName evidence="3">NADH-ubiquinone oxidoreductase chain 4L</fullName>
    </recommendedName>
    <alternativeName>
        <fullName evidence="9">NADH dehydrogenase subunit 4L</fullName>
    </alternativeName>
</protein>
<dbReference type="AlphaFoldDB" id="A0A8K1ZG62"/>
<evidence type="ECO:0000256" key="3">
    <source>
        <dbReference type="ARBA" id="ARBA00016612"/>
    </source>
</evidence>
<keyword evidence="6 11" id="KW-1133">Transmembrane helix</keyword>
<evidence type="ECO:0000256" key="7">
    <source>
        <dbReference type="ARBA" id="ARBA00023027"/>
    </source>
</evidence>
<keyword evidence="5" id="KW-1278">Translocase</keyword>
<dbReference type="EMBL" id="MZ274208">
    <property type="protein sequence ID" value="UGS80512.1"/>
    <property type="molecule type" value="Genomic_DNA"/>
</dbReference>
<feature type="transmembrane region" description="Helical" evidence="11">
    <location>
        <begin position="34"/>
        <end position="51"/>
    </location>
</feature>
<comment type="similarity">
    <text evidence="2">Belongs to the complex I subunit 4L family.</text>
</comment>
<feature type="transmembrane region" description="Helical" evidence="11">
    <location>
        <begin position="6"/>
        <end position="22"/>
    </location>
</feature>
<comment type="subcellular location">
    <subcellularLocation>
        <location evidence="1">Membrane</location>
        <topology evidence="1">Multi-pass membrane protein</topology>
    </subcellularLocation>
</comment>
<evidence type="ECO:0000256" key="4">
    <source>
        <dbReference type="ARBA" id="ARBA00022692"/>
    </source>
</evidence>